<feature type="region of interest" description="Disordered" evidence="1">
    <location>
        <begin position="1"/>
        <end position="60"/>
    </location>
</feature>
<reference evidence="2" key="1">
    <citation type="submission" date="2022-02" db="EMBL/GenBank/DDBJ databases">
        <authorList>
            <person name="Henning P.M."/>
            <person name="McCubbin A.G."/>
            <person name="Shore J.S."/>
        </authorList>
    </citation>
    <scope>NUCLEOTIDE SEQUENCE</scope>
    <source>
        <strain evidence="2">F60SS</strain>
        <tissue evidence="2">Leaves</tissue>
    </source>
</reference>
<dbReference type="AlphaFoldDB" id="A0A9Q0FZD6"/>
<sequence length="146" mass="16245">MASPPPPPPSGSASPPSATHSDNSATNHRDTPPVPPKVEDAKENGVSDVVPEEKQPDLSHFEILDSPEYIDKYKRYEAEYTRRLMAKYFSKKNLYGGNVFEDKMTIHGETIMSSRWNCTQSFADPLKGFEEQRSAGHPNSTSTSED</sequence>
<evidence type="ECO:0000256" key="1">
    <source>
        <dbReference type="SAM" id="MobiDB-lite"/>
    </source>
</evidence>
<feature type="compositionally biased region" description="Basic and acidic residues" evidence="1">
    <location>
        <begin position="27"/>
        <end position="60"/>
    </location>
</feature>
<organism evidence="2 3">
    <name type="scientific">Turnera subulata</name>
    <dbReference type="NCBI Taxonomy" id="218843"/>
    <lineage>
        <taxon>Eukaryota</taxon>
        <taxon>Viridiplantae</taxon>
        <taxon>Streptophyta</taxon>
        <taxon>Embryophyta</taxon>
        <taxon>Tracheophyta</taxon>
        <taxon>Spermatophyta</taxon>
        <taxon>Magnoliopsida</taxon>
        <taxon>eudicotyledons</taxon>
        <taxon>Gunneridae</taxon>
        <taxon>Pentapetalae</taxon>
        <taxon>rosids</taxon>
        <taxon>fabids</taxon>
        <taxon>Malpighiales</taxon>
        <taxon>Passifloraceae</taxon>
        <taxon>Turnera</taxon>
    </lineage>
</organism>
<keyword evidence="3" id="KW-1185">Reference proteome</keyword>
<feature type="compositionally biased region" description="Polar residues" evidence="1">
    <location>
        <begin position="137"/>
        <end position="146"/>
    </location>
</feature>
<feature type="region of interest" description="Disordered" evidence="1">
    <location>
        <begin position="127"/>
        <end position="146"/>
    </location>
</feature>
<dbReference type="PANTHER" id="PTHR36078">
    <property type="entry name" value="BNACNNG21220D PROTEIN"/>
    <property type="match status" value="1"/>
</dbReference>
<comment type="caution">
    <text evidence="2">The sequence shown here is derived from an EMBL/GenBank/DDBJ whole genome shotgun (WGS) entry which is preliminary data.</text>
</comment>
<dbReference type="PANTHER" id="PTHR36078:SF2">
    <property type="entry name" value="OS09G0473966 PROTEIN"/>
    <property type="match status" value="1"/>
</dbReference>
<dbReference type="OrthoDB" id="1669448at2759"/>
<dbReference type="EMBL" id="JAKUCV010003391">
    <property type="protein sequence ID" value="KAJ4839136.1"/>
    <property type="molecule type" value="Genomic_DNA"/>
</dbReference>
<protein>
    <submittedName>
        <fullName evidence="2">Uncharacterized protein</fullName>
    </submittedName>
</protein>
<feature type="compositionally biased region" description="Pro residues" evidence="1">
    <location>
        <begin position="1"/>
        <end position="10"/>
    </location>
</feature>
<evidence type="ECO:0000313" key="2">
    <source>
        <dbReference type="EMBL" id="KAJ4839136.1"/>
    </source>
</evidence>
<name>A0A9Q0FZD6_9ROSI</name>
<proteinExistence type="predicted"/>
<gene>
    <name evidence="2" type="ORF">Tsubulata_040338</name>
</gene>
<accession>A0A9Q0FZD6</accession>
<evidence type="ECO:0000313" key="3">
    <source>
        <dbReference type="Proteomes" id="UP001141552"/>
    </source>
</evidence>
<reference evidence="2" key="2">
    <citation type="journal article" date="2023" name="Plants (Basel)">
        <title>Annotation of the Turnera subulata (Passifloraceae) Draft Genome Reveals the S-Locus Evolved after the Divergence of Turneroideae from Passifloroideae in a Stepwise Manner.</title>
        <authorList>
            <person name="Henning P.M."/>
            <person name="Roalson E.H."/>
            <person name="Mir W."/>
            <person name="McCubbin A.G."/>
            <person name="Shore J.S."/>
        </authorList>
    </citation>
    <scope>NUCLEOTIDE SEQUENCE</scope>
    <source>
        <strain evidence="2">F60SS</strain>
    </source>
</reference>
<dbReference type="Proteomes" id="UP001141552">
    <property type="component" value="Unassembled WGS sequence"/>
</dbReference>